<feature type="domain" description="EAL" evidence="1">
    <location>
        <begin position="31"/>
        <end position="284"/>
    </location>
</feature>
<dbReference type="InterPro" id="IPR035919">
    <property type="entry name" value="EAL_sf"/>
</dbReference>
<comment type="caution">
    <text evidence="2">The sequence shown here is derived from an EMBL/GenBank/DDBJ whole genome shotgun (WGS) entry which is preliminary data.</text>
</comment>
<dbReference type="CDD" id="cd01948">
    <property type="entry name" value="EAL"/>
    <property type="match status" value="1"/>
</dbReference>
<dbReference type="Proteomes" id="UP001223214">
    <property type="component" value="Unassembled WGS sequence"/>
</dbReference>
<dbReference type="AlphaFoldDB" id="A0AAP4D6I0"/>
<accession>A0AAP4D6I0</accession>
<dbReference type="RefSeq" id="WP_285149973.1">
    <property type="nucleotide sequence ID" value="NZ_JASSOM010000066.1"/>
</dbReference>
<reference evidence="2 3" key="1">
    <citation type="submission" date="2023-06" db="EMBL/GenBank/DDBJ databases">
        <title>Identification and characterization of antibiotic-resistant Gram-negative bacteria.</title>
        <authorList>
            <person name="Cho G.-S."/>
            <person name="Lee J."/>
            <person name="Tai E."/>
            <person name="Jeong S."/>
            <person name="Kim I."/>
            <person name="Kim B.-E."/>
            <person name="Jeong M.-I."/>
            <person name="Oh K.-K."/>
            <person name="Franz C.M.A.P."/>
        </authorList>
    </citation>
    <scope>NUCLEOTIDE SEQUENCE [LARGE SCALE GENOMIC DNA]</scope>
    <source>
        <strain evidence="2 3">V106_12</strain>
    </source>
</reference>
<evidence type="ECO:0000259" key="1">
    <source>
        <dbReference type="PROSITE" id="PS50883"/>
    </source>
</evidence>
<evidence type="ECO:0000313" key="2">
    <source>
        <dbReference type="EMBL" id="MDK9365040.1"/>
    </source>
</evidence>
<dbReference type="PROSITE" id="PS50883">
    <property type="entry name" value="EAL"/>
    <property type="match status" value="1"/>
</dbReference>
<organism evidence="2 3">
    <name type="scientific">Lelliottia wanjuensis</name>
    <dbReference type="NCBI Taxonomy" id="3050585"/>
    <lineage>
        <taxon>Bacteria</taxon>
        <taxon>Pseudomonadati</taxon>
        <taxon>Pseudomonadota</taxon>
        <taxon>Gammaproteobacteria</taxon>
        <taxon>Enterobacterales</taxon>
        <taxon>Enterobacteriaceae</taxon>
        <taxon>Lelliottia</taxon>
    </lineage>
</organism>
<dbReference type="EMBL" id="JASSOM010000066">
    <property type="protein sequence ID" value="MDK9365040.1"/>
    <property type="molecule type" value="Genomic_DNA"/>
</dbReference>
<gene>
    <name evidence="2" type="ORF">QQF32_17735</name>
</gene>
<dbReference type="InterPro" id="IPR050706">
    <property type="entry name" value="Cyclic-di-GMP_PDE-like"/>
</dbReference>
<dbReference type="PANTHER" id="PTHR33121">
    <property type="entry name" value="CYCLIC DI-GMP PHOSPHODIESTERASE PDEF"/>
    <property type="match status" value="1"/>
</dbReference>
<protein>
    <submittedName>
        <fullName evidence="2">EAL domain-containing protein</fullName>
    </submittedName>
</protein>
<dbReference type="Pfam" id="PF00563">
    <property type="entry name" value="EAL"/>
    <property type="match status" value="1"/>
</dbReference>
<dbReference type="Gene3D" id="3.20.20.450">
    <property type="entry name" value="EAL domain"/>
    <property type="match status" value="1"/>
</dbReference>
<dbReference type="InterPro" id="IPR001633">
    <property type="entry name" value="EAL_dom"/>
</dbReference>
<proteinExistence type="predicted"/>
<evidence type="ECO:0000313" key="3">
    <source>
        <dbReference type="Proteomes" id="UP001223214"/>
    </source>
</evidence>
<dbReference type="GO" id="GO:0071111">
    <property type="term" value="F:cyclic-guanylate-specific phosphodiesterase activity"/>
    <property type="evidence" value="ECO:0007669"/>
    <property type="project" value="InterPro"/>
</dbReference>
<sequence>MENILKKEHAILTDMGSPWTRALSWLKTPKIDPTVRTLKAAIAQRHITPFYQPFVNAETGQIAGVEVLARWRHPIYGYVSPDVFIPMAEKHDLIVPLTHLLIQQVIADLEHQIHRFPPGVYISINISAQNCLDPHFEKDTCELLQKFLVNESHVVLEITERHPLHFTPQLSNWFAALRRSNISVALDDFGTGYSNLSYISALNPEFIKIDKMFVSQIGVSADTRLVDSLIALAKNMHLKIIAEGVETMAQAEYLRDKKIDFLQGFYFCKPMPVAELINVVMAGRIPPSGALNRSV</sequence>
<dbReference type="PANTHER" id="PTHR33121:SF79">
    <property type="entry name" value="CYCLIC DI-GMP PHOSPHODIESTERASE PDED-RELATED"/>
    <property type="match status" value="1"/>
</dbReference>
<dbReference type="SUPFAM" id="SSF141868">
    <property type="entry name" value="EAL domain-like"/>
    <property type="match status" value="1"/>
</dbReference>
<keyword evidence="3" id="KW-1185">Reference proteome</keyword>
<name>A0AAP4D6I0_9ENTR</name>
<dbReference type="SMART" id="SM00052">
    <property type="entry name" value="EAL"/>
    <property type="match status" value="1"/>
</dbReference>